<feature type="compositionally biased region" description="Acidic residues" evidence="1">
    <location>
        <begin position="437"/>
        <end position="454"/>
    </location>
</feature>
<dbReference type="OrthoDB" id="3264316at2759"/>
<dbReference type="GO" id="GO:0046983">
    <property type="term" value="F:protein dimerization activity"/>
    <property type="evidence" value="ECO:0007669"/>
    <property type="project" value="InterPro"/>
</dbReference>
<evidence type="ECO:0000313" key="3">
    <source>
        <dbReference type="EMBL" id="KNE95993.1"/>
    </source>
</evidence>
<evidence type="ECO:0000259" key="2">
    <source>
        <dbReference type="Pfam" id="PF05699"/>
    </source>
</evidence>
<feature type="domain" description="HAT C-terminal dimerisation" evidence="2">
    <location>
        <begin position="723"/>
        <end position="796"/>
    </location>
</feature>
<evidence type="ECO:0000313" key="4">
    <source>
        <dbReference type="Proteomes" id="UP000054564"/>
    </source>
</evidence>
<dbReference type="InterPro" id="IPR012337">
    <property type="entry name" value="RNaseH-like_sf"/>
</dbReference>
<dbReference type="PANTHER" id="PTHR47501:SF5">
    <property type="entry name" value="HAT C-TERMINAL DIMERISATION DOMAIN-CONTAINING PROTEIN"/>
    <property type="match status" value="1"/>
</dbReference>
<comment type="caution">
    <text evidence="3">The sequence shown here is derived from an EMBL/GenBank/DDBJ whole genome shotgun (WGS) entry which is preliminary data.</text>
</comment>
<dbReference type="AlphaFoldDB" id="A0A0L0V9P2"/>
<protein>
    <recommendedName>
        <fullName evidence="2">HAT C-terminal dimerisation domain-containing protein</fullName>
    </recommendedName>
</protein>
<evidence type="ECO:0000256" key="1">
    <source>
        <dbReference type="SAM" id="MobiDB-lite"/>
    </source>
</evidence>
<name>A0A0L0V9P2_9BASI</name>
<organism evidence="3 4">
    <name type="scientific">Puccinia striiformis f. sp. tritici PST-78</name>
    <dbReference type="NCBI Taxonomy" id="1165861"/>
    <lineage>
        <taxon>Eukaryota</taxon>
        <taxon>Fungi</taxon>
        <taxon>Dikarya</taxon>
        <taxon>Basidiomycota</taxon>
        <taxon>Pucciniomycotina</taxon>
        <taxon>Pucciniomycetes</taxon>
        <taxon>Pucciniales</taxon>
        <taxon>Pucciniaceae</taxon>
        <taxon>Puccinia</taxon>
    </lineage>
</organism>
<dbReference type="InterPro" id="IPR008906">
    <property type="entry name" value="HATC_C_dom"/>
</dbReference>
<reference evidence="4" key="1">
    <citation type="submission" date="2014-03" db="EMBL/GenBank/DDBJ databases">
        <title>The Genome Sequence of Puccinia striiformis f. sp. tritici PST-78.</title>
        <authorList>
            <consortium name="The Broad Institute Genome Sequencing Platform"/>
            <person name="Cuomo C."/>
            <person name="Hulbert S."/>
            <person name="Chen X."/>
            <person name="Walker B."/>
            <person name="Young S.K."/>
            <person name="Zeng Q."/>
            <person name="Gargeya S."/>
            <person name="Fitzgerald M."/>
            <person name="Haas B."/>
            <person name="Abouelleil A."/>
            <person name="Alvarado L."/>
            <person name="Arachchi H.M."/>
            <person name="Berlin A.M."/>
            <person name="Chapman S.B."/>
            <person name="Goldberg J."/>
            <person name="Griggs A."/>
            <person name="Gujja S."/>
            <person name="Hansen M."/>
            <person name="Howarth C."/>
            <person name="Imamovic A."/>
            <person name="Larimer J."/>
            <person name="McCowan C."/>
            <person name="Montmayeur A."/>
            <person name="Murphy C."/>
            <person name="Neiman D."/>
            <person name="Pearson M."/>
            <person name="Priest M."/>
            <person name="Roberts A."/>
            <person name="Saif S."/>
            <person name="Shea T."/>
            <person name="Sisk P."/>
            <person name="Sykes S."/>
            <person name="Wortman J."/>
            <person name="Nusbaum C."/>
            <person name="Birren B."/>
        </authorList>
    </citation>
    <scope>NUCLEOTIDE SEQUENCE [LARGE SCALE GENOMIC DNA]</scope>
    <source>
        <strain evidence="4">race PST-78</strain>
    </source>
</reference>
<dbReference type="Proteomes" id="UP000054564">
    <property type="component" value="Unassembled WGS sequence"/>
</dbReference>
<dbReference type="Pfam" id="PF05699">
    <property type="entry name" value="Dimer_Tnp_hAT"/>
    <property type="match status" value="1"/>
</dbReference>
<feature type="region of interest" description="Disordered" evidence="1">
    <location>
        <begin position="437"/>
        <end position="459"/>
    </location>
</feature>
<dbReference type="SUPFAM" id="SSF53098">
    <property type="entry name" value="Ribonuclease H-like"/>
    <property type="match status" value="1"/>
</dbReference>
<keyword evidence="4" id="KW-1185">Reference proteome</keyword>
<dbReference type="PANTHER" id="PTHR47501">
    <property type="entry name" value="TRANSPOSASE-RELATED"/>
    <property type="match status" value="1"/>
</dbReference>
<accession>A0A0L0V9P2</accession>
<gene>
    <name evidence="3" type="ORF">PSTG_10684</name>
</gene>
<proteinExistence type="predicted"/>
<feature type="region of interest" description="Disordered" evidence="1">
    <location>
        <begin position="1"/>
        <end position="94"/>
    </location>
</feature>
<dbReference type="EMBL" id="AJIL01000088">
    <property type="protein sequence ID" value="KNE95993.1"/>
    <property type="molecule type" value="Genomic_DNA"/>
</dbReference>
<sequence length="834" mass="93816">MRAITPASTDPKFIRPSNDSRKALKVVMSSESDQPGPPSKKKAPIVLAAPNRNNPVEVDSEPSSDGVETLMDLTQDSDEENAKVTKKPRRKMKNGESELDDVGAFFHPPTFASEKDSEATMFKCRWCHNTYKKARGTRCNLYKHRDGDLTRAACSARNEAISAGAKLPLTPKEIKDRKMDQQRGAMAQFVQSTAFEAGTFNRILVMWLIRHTLPWSRIEDLLLGIAFNYVRQGVKLYSCTWAATEAHNLYCNLQGKVLSILETNGLKLSLIHDVWTTKGNRQAFLGISAVYVSADWVFKIVHLGLKYISWTHKGKYLAIPFVNIIVKSSLHTMISFHSFLFFTTDSGSNNGTMAAEVDRLIHQKTGINMNMSENRIRCICHKFALILNAGLKVIAITPKGLVASKESTLGFVPGLSAISEEFHEIEETERFEEEVFIEDDDVDSETDSSSDTEEAPGNTNRIDSVLKKVDFIVQKITSSAAKRSEFDTWAKKLDYSGPGLIAGHGIRWNIKFQSRDRAFKARNVINKLIENERDRQEREGGKNHFNNFKISRNDWEIVKKLNNILSEFYFLTKKMEGDVPSASMMLAEYRYLQDYLRTKLASTPEPEFQSMIRKMLSKTAGYVSEALNCDAILLASVFNPCYRLSMINLWYPSHAVYVQGLLEAKYQEQKIEYESKLPKAHTPAVEKKSDRKHRIVDEVDFFPDAAQGSSENKLTVYISGRYKLPTSEASNCLTWWKDHCHEVPVLSMLARDYLASCATSASVERCFSAAADICGRDRGSLAARTIERCVSSHQWLLQGISPDGSFSVAQDIVAKATTEKEKNKSKLVALEVAS</sequence>